<dbReference type="Proteomes" id="UP001165275">
    <property type="component" value="Unassembled WGS sequence"/>
</dbReference>
<dbReference type="PANTHER" id="PTHR43976">
    <property type="entry name" value="SHORT CHAIN DEHYDROGENASE"/>
    <property type="match status" value="1"/>
</dbReference>
<protein>
    <submittedName>
        <fullName evidence="4">SDR family NAD(P)-dependent oxidoreductase</fullName>
    </submittedName>
</protein>
<evidence type="ECO:0000313" key="5">
    <source>
        <dbReference type="Proteomes" id="UP001165275"/>
    </source>
</evidence>
<dbReference type="InterPro" id="IPR051911">
    <property type="entry name" value="SDR_oxidoreductase"/>
</dbReference>
<evidence type="ECO:0000256" key="3">
    <source>
        <dbReference type="RuleBase" id="RU000363"/>
    </source>
</evidence>
<dbReference type="PANTHER" id="PTHR43976:SF16">
    <property type="entry name" value="SHORT-CHAIN DEHYDROGENASE_REDUCTASE FAMILY PROTEIN"/>
    <property type="match status" value="1"/>
</dbReference>
<keyword evidence="2" id="KW-0560">Oxidoreductase</keyword>
<dbReference type="PROSITE" id="PS00061">
    <property type="entry name" value="ADH_SHORT"/>
    <property type="match status" value="1"/>
</dbReference>
<dbReference type="RefSeq" id="WP_248946005.1">
    <property type="nucleotide sequence ID" value="NZ_JAGQDC010000008.1"/>
</dbReference>
<reference evidence="4" key="1">
    <citation type="submission" date="2021-04" db="EMBL/GenBank/DDBJ databases">
        <title>Genome sequence of Serratia sp. arafor3.</title>
        <authorList>
            <person name="Besaury L."/>
        </authorList>
    </citation>
    <scope>NUCLEOTIDE SEQUENCE</scope>
    <source>
        <strain evidence="4">Arafor3</strain>
    </source>
</reference>
<dbReference type="Gene3D" id="3.40.50.720">
    <property type="entry name" value="NAD(P)-binding Rossmann-like Domain"/>
    <property type="match status" value="1"/>
</dbReference>
<evidence type="ECO:0000256" key="1">
    <source>
        <dbReference type="ARBA" id="ARBA00006484"/>
    </source>
</evidence>
<accession>A0ABT0KCQ7</accession>
<organism evidence="4 5">
    <name type="scientific">Serratia silvae</name>
    <dbReference type="NCBI Taxonomy" id="2824122"/>
    <lineage>
        <taxon>Bacteria</taxon>
        <taxon>Pseudomonadati</taxon>
        <taxon>Pseudomonadota</taxon>
        <taxon>Gammaproteobacteria</taxon>
        <taxon>Enterobacterales</taxon>
        <taxon>Yersiniaceae</taxon>
        <taxon>Serratia</taxon>
    </lineage>
</organism>
<dbReference type="PRINTS" id="PR00081">
    <property type="entry name" value="GDHRDH"/>
</dbReference>
<gene>
    <name evidence="4" type="ORF">KAJ71_12350</name>
</gene>
<name>A0ABT0KCQ7_9GAMM</name>
<dbReference type="SUPFAM" id="SSF51735">
    <property type="entry name" value="NAD(P)-binding Rossmann-fold domains"/>
    <property type="match status" value="1"/>
</dbReference>
<dbReference type="EMBL" id="JAGQDC010000008">
    <property type="protein sequence ID" value="MCL1029804.1"/>
    <property type="molecule type" value="Genomic_DNA"/>
</dbReference>
<evidence type="ECO:0000256" key="2">
    <source>
        <dbReference type="ARBA" id="ARBA00023002"/>
    </source>
</evidence>
<evidence type="ECO:0000313" key="4">
    <source>
        <dbReference type="EMBL" id="MCL1029804.1"/>
    </source>
</evidence>
<dbReference type="InterPro" id="IPR036291">
    <property type="entry name" value="NAD(P)-bd_dom_sf"/>
</dbReference>
<sequence>MRKTWLITGAARGFGRVWAEAALKRGDSVIATAREPEKLADLVTQFGDNFLPVTLDVRDRAAVSAAVETGFRAFGRIDVVVNNAGYGLFCPLENVPENDARQIIETNVLGSLWVIQSILPYLRQQGYGHIIQISSIAGLMALPGMAMYNATKWAVEGMVETLANEVKEFGINVTLVEPGPHLTDWIGSSAVRPERGEAYPTHEQMMQQSWPRMLPGYPINAVEPMLNLVDTDTPPLRMLLGESLNEMIIQDGQRRLAGIE</sequence>
<dbReference type="InterPro" id="IPR002347">
    <property type="entry name" value="SDR_fam"/>
</dbReference>
<dbReference type="InterPro" id="IPR020904">
    <property type="entry name" value="Sc_DH/Rdtase_CS"/>
</dbReference>
<dbReference type="Pfam" id="PF00106">
    <property type="entry name" value="adh_short"/>
    <property type="match status" value="1"/>
</dbReference>
<proteinExistence type="inferred from homology"/>
<dbReference type="CDD" id="cd05374">
    <property type="entry name" value="17beta-HSD-like_SDR_c"/>
    <property type="match status" value="1"/>
</dbReference>
<comment type="similarity">
    <text evidence="1 3">Belongs to the short-chain dehydrogenases/reductases (SDR) family.</text>
</comment>
<comment type="caution">
    <text evidence="4">The sequence shown here is derived from an EMBL/GenBank/DDBJ whole genome shotgun (WGS) entry which is preliminary data.</text>
</comment>
<keyword evidence="5" id="KW-1185">Reference proteome</keyword>
<dbReference type="PRINTS" id="PR00080">
    <property type="entry name" value="SDRFAMILY"/>
</dbReference>
<dbReference type="NCBIfam" id="NF006114">
    <property type="entry name" value="PRK08263.1"/>
    <property type="match status" value="1"/>
</dbReference>